<feature type="domain" description="Topo IA-type catalytic" evidence="9">
    <location>
        <begin position="183"/>
        <end position="644"/>
    </location>
</feature>
<dbReference type="GO" id="GO:0006281">
    <property type="term" value="P:DNA repair"/>
    <property type="evidence" value="ECO:0007669"/>
    <property type="project" value="TreeGrafter"/>
</dbReference>
<dbReference type="InterPro" id="IPR013497">
    <property type="entry name" value="Topo_IA_cen"/>
</dbReference>
<comment type="similarity">
    <text evidence="2 7">Belongs to the type IA topoisomerase family.</text>
</comment>
<reference evidence="10 11" key="1">
    <citation type="journal article" date="2018" name="PLoS ONE">
        <title>The draft genome of Kipferlia bialata reveals reductive genome evolution in fornicate parasites.</title>
        <authorList>
            <person name="Tanifuji G."/>
            <person name="Takabayashi S."/>
            <person name="Kume K."/>
            <person name="Takagi M."/>
            <person name="Nakayama T."/>
            <person name="Kamikawa R."/>
            <person name="Inagaki Y."/>
            <person name="Hashimoto T."/>
        </authorList>
    </citation>
    <scope>NUCLEOTIDE SEQUENCE [LARGE SCALE GENOMIC DNA]</scope>
    <source>
        <strain evidence="10">NY0173</strain>
    </source>
</reference>
<dbReference type="InterPro" id="IPR006171">
    <property type="entry name" value="TOPRIM_dom"/>
</dbReference>
<evidence type="ECO:0000256" key="8">
    <source>
        <dbReference type="SAM" id="MobiDB-lite"/>
    </source>
</evidence>
<dbReference type="GO" id="GO:0005634">
    <property type="term" value="C:nucleus"/>
    <property type="evidence" value="ECO:0007669"/>
    <property type="project" value="TreeGrafter"/>
</dbReference>
<dbReference type="InterPro" id="IPR000380">
    <property type="entry name" value="Topo_IA"/>
</dbReference>
<dbReference type="EMBL" id="BDIP01001690">
    <property type="protein sequence ID" value="GIQ84940.1"/>
    <property type="molecule type" value="Genomic_DNA"/>
</dbReference>
<dbReference type="AlphaFoldDB" id="A0A9K3CZS2"/>
<evidence type="ECO:0000256" key="6">
    <source>
        <dbReference type="ARBA" id="ARBA00023235"/>
    </source>
</evidence>
<evidence type="ECO:0000313" key="11">
    <source>
        <dbReference type="Proteomes" id="UP000265618"/>
    </source>
</evidence>
<evidence type="ECO:0000256" key="4">
    <source>
        <dbReference type="ARBA" id="ARBA00023029"/>
    </source>
</evidence>
<feature type="region of interest" description="Disordered" evidence="8">
    <location>
        <begin position="418"/>
        <end position="441"/>
    </location>
</feature>
<organism evidence="10 11">
    <name type="scientific">Kipferlia bialata</name>
    <dbReference type="NCBI Taxonomy" id="797122"/>
    <lineage>
        <taxon>Eukaryota</taxon>
        <taxon>Metamonada</taxon>
        <taxon>Carpediemonas-like organisms</taxon>
        <taxon>Kipferlia</taxon>
    </lineage>
</organism>
<keyword evidence="5 7" id="KW-0238">DNA-binding</keyword>
<dbReference type="SMART" id="SM00436">
    <property type="entry name" value="TOP1Bc"/>
    <property type="match status" value="1"/>
</dbReference>
<gene>
    <name evidence="10" type="ORF">KIPB_006527</name>
</gene>
<dbReference type="InterPro" id="IPR003601">
    <property type="entry name" value="Topo_IA_2"/>
</dbReference>
<dbReference type="SUPFAM" id="SSF56712">
    <property type="entry name" value="Prokaryotic type I DNA topoisomerase"/>
    <property type="match status" value="1"/>
</dbReference>
<evidence type="ECO:0000313" key="10">
    <source>
        <dbReference type="EMBL" id="GIQ84940.1"/>
    </source>
</evidence>
<dbReference type="InterPro" id="IPR013825">
    <property type="entry name" value="Topo_IA_cen_sub2"/>
</dbReference>
<evidence type="ECO:0000259" key="9">
    <source>
        <dbReference type="PROSITE" id="PS52039"/>
    </source>
</evidence>
<dbReference type="SMART" id="SM00437">
    <property type="entry name" value="TOP1Ac"/>
    <property type="match status" value="1"/>
</dbReference>
<evidence type="ECO:0000256" key="5">
    <source>
        <dbReference type="ARBA" id="ARBA00023125"/>
    </source>
</evidence>
<dbReference type="InterPro" id="IPR003602">
    <property type="entry name" value="Topo_IA_DNA-bd_dom"/>
</dbReference>
<evidence type="ECO:0000256" key="1">
    <source>
        <dbReference type="ARBA" id="ARBA00000213"/>
    </source>
</evidence>
<comment type="catalytic activity">
    <reaction evidence="1 7">
        <text>ATP-independent breakage of single-stranded DNA, followed by passage and rejoining.</text>
        <dbReference type="EC" id="5.6.2.1"/>
    </reaction>
</comment>
<comment type="function">
    <text evidence="7">Introduces a single-strand break via transesterification at a target site in duplex DNA. Releases the supercoiling and torsional tension of DNA introduced during the DNA replication and transcription by transiently cleaving and rejoining one strand of the DNA duplex. The scissile phosphodiester is attacked by the catalytic tyrosine of the enzyme, resulting in the formation of a DNA-(5'-phosphotyrosyl)-enzyme intermediate and the expulsion of a 3'-OH DNA strand.</text>
</comment>
<dbReference type="Pfam" id="PF01131">
    <property type="entry name" value="Topoisom_bac"/>
    <property type="match status" value="1"/>
</dbReference>
<proteinExistence type="inferred from homology"/>
<sequence length="656" mass="72589">RPGHNKYQQIYTFQAPFQGQMSEHSSTSVLGHLTGSDFPEHYKNWNQSDPRDLLTASVNIGFDKTSKELSRTLCDQAAQSDVLVLWLDCDREGEHIAFEVLYVLSNVRKLDEMRNGARTALAIPPLFSHYSNGGNGAGVLSLPQASIRRRALMPPLLVHRAVFSELTQTAIMTALNRRLSNVDTNAFNAVETRRETDLRAGASLTRLQSLRLRRLMLQHGGNERGNCLSYGPVQIPTLGFVVRAERQRQRKMERARLCPGVSLTLACKGVVLNHQRSPLYSLPHASLVIRRLAQSLIESLVLRRLAQSLIESNGTVQAASAAVTPWSQNAPFPLNTIALQKAMAKQGMSASDTMQHANTLYRKGVISYPRSETDKYPDTPEENERLKGIVESLKENRADPMLANKSNAILQHGLRAPRQGRQSDGAHPPVHPTGMAMQAGASDQEKRVYTYVCLHFLATLSPPATGVTHRLQVSLYPSPPITTDREAEKEVFINSVKYTVSPGWMAILLNKAAEHPPDADTEGGTKLQVLSLEAKPVQSSCPKLTEAQLIDLMAQHGIGTDATIAQHIEHLVKRGYMHRQGGLLPTPLGTALLEFYESLSGDGIAPTYPERRAYAELEMRRVVSGERQRRQAVRTIGNMDEDLYSSVDVKIRGMGN</sequence>
<dbReference type="EC" id="5.6.2.1" evidence="3 7"/>
<dbReference type="GO" id="GO:0003917">
    <property type="term" value="F:DNA topoisomerase type I (single strand cut, ATP-independent) activity"/>
    <property type="evidence" value="ECO:0007669"/>
    <property type="project" value="UniProtKB-EC"/>
</dbReference>
<keyword evidence="11" id="KW-1185">Reference proteome</keyword>
<comment type="caution">
    <text evidence="10">The sequence shown here is derived from an EMBL/GenBank/DDBJ whole genome shotgun (WGS) entry which is preliminary data.</text>
</comment>
<evidence type="ECO:0000256" key="7">
    <source>
        <dbReference type="RuleBase" id="RU362092"/>
    </source>
</evidence>
<feature type="non-terminal residue" evidence="10">
    <location>
        <position position="1"/>
    </location>
</feature>
<dbReference type="GO" id="GO:0006310">
    <property type="term" value="P:DNA recombination"/>
    <property type="evidence" value="ECO:0007669"/>
    <property type="project" value="TreeGrafter"/>
</dbReference>
<dbReference type="Gene3D" id="1.10.290.10">
    <property type="entry name" value="Topoisomerase I, domain 4"/>
    <property type="match status" value="1"/>
</dbReference>
<keyword evidence="6 7" id="KW-0413">Isomerase</keyword>
<dbReference type="PANTHER" id="PTHR11390:SF21">
    <property type="entry name" value="DNA TOPOISOMERASE 3-ALPHA"/>
    <property type="match status" value="1"/>
</dbReference>
<dbReference type="OrthoDB" id="430051at2759"/>
<accession>A0A9K3CZS2</accession>
<dbReference type="Proteomes" id="UP000265618">
    <property type="component" value="Unassembled WGS sequence"/>
</dbReference>
<dbReference type="Pfam" id="PF01751">
    <property type="entry name" value="Toprim"/>
    <property type="match status" value="1"/>
</dbReference>
<dbReference type="PRINTS" id="PR00417">
    <property type="entry name" value="PRTPISMRASEI"/>
</dbReference>
<evidence type="ECO:0000256" key="2">
    <source>
        <dbReference type="ARBA" id="ARBA00009446"/>
    </source>
</evidence>
<dbReference type="Gene3D" id="3.40.50.140">
    <property type="match status" value="1"/>
</dbReference>
<dbReference type="InterPro" id="IPR023405">
    <property type="entry name" value="Topo_IA_core_domain"/>
</dbReference>
<protein>
    <recommendedName>
        <fullName evidence="3 7">DNA topoisomerase</fullName>
        <ecNumber evidence="3 7">5.6.2.1</ecNumber>
    </recommendedName>
</protein>
<dbReference type="InterPro" id="IPR013826">
    <property type="entry name" value="Topo_IA_cen_sub3"/>
</dbReference>
<dbReference type="InterPro" id="IPR013824">
    <property type="entry name" value="Topo_IA_cen_sub1"/>
</dbReference>
<name>A0A9K3CZS2_9EUKA</name>
<dbReference type="Gene3D" id="1.10.460.10">
    <property type="entry name" value="Topoisomerase I, domain 2"/>
    <property type="match status" value="1"/>
</dbReference>
<dbReference type="GO" id="GO:0003677">
    <property type="term" value="F:DNA binding"/>
    <property type="evidence" value="ECO:0007669"/>
    <property type="project" value="UniProtKB-KW"/>
</dbReference>
<dbReference type="PROSITE" id="PS52039">
    <property type="entry name" value="TOPO_IA_2"/>
    <property type="match status" value="1"/>
</dbReference>
<dbReference type="GO" id="GO:0006265">
    <property type="term" value="P:DNA topological change"/>
    <property type="evidence" value="ECO:0007669"/>
    <property type="project" value="InterPro"/>
</dbReference>
<evidence type="ECO:0000256" key="3">
    <source>
        <dbReference type="ARBA" id="ARBA00012891"/>
    </source>
</evidence>
<keyword evidence="4 7" id="KW-0799">Topoisomerase</keyword>
<dbReference type="PANTHER" id="PTHR11390">
    <property type="entry name" value="PROKARYOTIC DNA TOPOISOMERASE"/>
    <property type="match status" value="1"/>
</dbReference>
<dbReference type="Gene3D" id="2.70.20.10">
    <property type="entry name" value="Topoisomerase I, domain 3"/>
    <property type="match status" value="1"/>
</dbReference>